<evidence type="ECO:0000313" key="4">
    <source>
        <dbReference type="Proteomes" id="UP000298327"/>
    </source>
</evidence>
<dbReference type="InterPro" id="IPR014720">
    <property type="entry name" value="dsRBD_dom"/>
</dbReference>
<dbReference type="EMBL" id="SEOQ01000889">
    <property type="protein sequence ID" value="TFY55738.1"/>
    <property type="molecule type" value="Genomic_DNA"/>
</dbReference>
<dbReference type="Gene3D" id="3.30.160.20">
    <property type="match status" value="1"/>
</dbReference>
<name>A0A4Y9Y1F1_9AGAM</name>
<proteinExistence type="predicted"/>
<dbReference type="AlphaFoldDB" id="A0A4Y9Y1F1"/>
<feature type="domain" description="DRBM" evidence="2">
    <location>
        <begin position="38"/>
        <end position="107"/>
    </location>
</feature>
<dbReference type="Pfam" id="PF00035">
    <property type="entry name" value="dsrm"/>
    <property type="match status" value="1"/>
</dbReference>
<dbReference type="GO" id="GO:0003723">
    <property type="term" value="F:RNA binding"/>
    <property type="evidence" value="ECO:0007669"/>
    <property type="project" value="UniProtKB-UniRule"/>
</dbReference>
<gene>
    <name evidence="3" type="ORF">EVG20_g9210</name>
</gene>
<organism evidence="3 4">
    <name type="scientific">Dentipellis fragilis</name>
    <dbReference type="NCBI Taxonomy" id="205917"/>
    <lineage>
        <taxon>Eukaryota</taxon>
        <taxon>Fungi</taxon>
        <taxon>Dikarya</taxon>
        <taxon>Basidiomycota</taxon>
        <taxon>Agaricomycotina</taxon>
        <taxon>Agaricomycetes</taxon>
        <taxon>Russulales</taxon>
        <taxon>Hericiaceae</taxon>
        <taxon>Dentipellis</taxon>
    </lineage>
</organism>
<reference evidence="3 4" key="1">
    <citation type="submission" date="2019-02" db="EMBL/GenBank/DDBJ databases">
        <title>Genome sequencing of the rare red list fungi Dentipellis fragilis.</title>
        <authorList>
            <person name="Buettner E."/>
            <person name="Kellner H."/>
        </authorList>
    </citation>
    <scope>NUCLEOTIDE SEQUENCE [LARGE SCALE GENOMIC DNA]</scope>
    <source>
        <strain evidence="3 4">DSM 105465</strain>
    </source>
</reference>
<dbReference type="PROSITE" id="PS50137">
    <property type="entry name" value="DS_RBD"/>
    <property type="match status" value="1"/>
</dbReference>
<protein>
    <recommendedName>
        <fullName evidence="2">DRBM domain-containing protein</fullName>
    </recommendedName>
</protein>
<dbReference type="Proteomes" id="UP000298327">
    <property type="component" value="Unassembled WGS sequence"/>
</dbReference>
<sequence>MSLALPRCLILTDINLSAQLPNLNLHRCNSLIMNTNVDHLRELNNLLQRHGLNQYLSWAAEGGGVAHNPTHTVRAMFNGQMIGVGTAGAVNAAKRIAAAQAIAWLNAAGYP</sequence>
<dbReference type="SUPFAM" id="SSF54768">
    <property type="entry name" value="dsRNA-binding domain-like"/>
    <property type="match status" value="1"/>
</dbReference>
<keyword evidence="4" id="KW-1185">Reference proteome</keyword>
<evidence type="ECO:0000256" key="1">
    <source>
        <dbReference type="PROSITE-ProRule" id="PRU00266"/>
    </source>
</evidence>
<evidence type="ECO:0000313" key="3">
    <source>
        <dbReference type="EMBL" id="TFY55738.1"/>
    </source>
</evidence>
<accession>A0A4Y9Y1F1</accession>
<comment type="caution">
    <text evidence="3">The sequence shown here is derived from an EMBL/GenBank/DDBJ whole genome shotgun (WGS) entry which is preliminary data.</text>
</comment>
<evidence type="ECO:0000259" key="2">
    <source>
        <dbReference type="PROSITE" id="PS50137"/>
    </source>
</evidence>
<keyword evidence="1" id="KW-0694">RNA-binding</keyword>